<dbReference type="EMBL" id="CDMZ01001497">
    <property type="protein sequence ID" value="CEM33466.1"/>
    <property type="molecule type" value="Genomic_DNA"/>
</dbReference>
<dbReference type="AlphaFoldDB" id="A0A0G4GS63"/>
<protein>
    <submittedName>
        <fullName evidence="1">Uncharacterized protein</fullName>
    </submittedName>
</protein>
<gene>
    <name evidence="1" type="ORF">Cvel_23154</name>
</gene>
<accession>A0A0G4GS63</accession>
<evidence type="ECO:0000313" key="1">
    <source>
        <dbReference type="EMBL" id="CEM33466.1"/>
    </source>
</evidence>
<dbReference type="PhylomeDB" id="A0A0G4GS63"/>
<organism evidence="1">
    <name type="scientific">Chromera velia CCMP2878</name>
    <dbReference type="NCBI Taxonomy" id="1169474"/>
    <lineage>
        <taxon>Eukaryota</taxon>
        <taxon>Sar</taxon>
        <taxon>Alveolata</taxon>
        <taxon>Colpodellida</taxon>
        <taxon>Chromeraceae</taxon>
        <taxon>Chromera</taxon>
    </lineage>
</organism>
<sequence>MLSNLEKERQAHAGGRARVRQHWENMDVVPLHDAYRRFRELPGEGKACPDCPCCGQSVRACNRRWEGVLKINTDAIKHYYEFGEREVVGFGCAMDVLLETSFAKHHTELTLYWAHVVNIFALMKGSEVAKYVAM</sequence>
<dbReference type="VEuPathDB" id="CryptoDB:Cvel_23154"/>
<reference evidence="1" key="1">
    <citation type="submission" date="2014-11" db="EMBL/GenBank/DDBJ databases">
        <authorList>
            <person name="Otto D Thomas"/>
            <person name="Naeem Raeece"/>
        </authorList>
    </citation>
    <scope>NUCLEOTIDE SEQUENCE</scope>
</reference>
<proteinExistence type="predicted"/>
<name>A0A0G4GS63_9ALVE</name>